<evidence type="ECO:0000313" key="1">
    <source>
        <dbReference type="EMBL" id="KAG4303903.1"/>
    </source>
</evidence>
<accession>A0ACB7CAE8</accession>
<evidence type="ECO:0000313" key="2">
    <source>
        <dbReference type="Proteomes" id="UP000768646"/>
    </source>
</evidence>
<protein>
    <submittedName>
        <fullName evidence="1">Uncharacterized protein</fullName>
    </submittedName>
</protein>
<name>A0ACB7CAE8_9ASCO</name>
<dbReference type="Proteomes" id="UP000768646">
    <property type="component" value="Unassembled WGS sequence"/>
</dbReference>
<sequence>MTSISKLRMSSILPSVKCSNCDKYVELSKMGEHTCEKAKVIKGAYPDDIEDYAYSSSFPGDLNSPLKSETMINEMLMFPSIHNKSMSSDEFRCRNSTSKSKECSQKKRQIFDRLNAVMPGPLGLRNHSTNTKHVEHNHSQENVFPKQTDSSNKNVNNPQSLSSQWMNGTSNQPLVGKLSVSPPIKHSVKEVPQEAYPENGNTGLDKAFLSLTCENVEKISLLKDKSNLREYTNEKACRLPEKSKKIKNDGSIHYSSQTLKKESRFPDENSERHLLEWARRDKELCSRFIEKAPNPVMSIQEHIQKNTHSKMLNDKKSSNSSRYGYFLERDSNSTTLSTSSNISRDEKTSTCSMSSPNSDLSISNAFLKEHKNASRSDLSLDSFEKTFNGMENSFCTFYTCPDTFASQTKNRTQKNPVNNKHNSNLYCRKCNKYIEGKSVRCSDGKISGRFHRECFKCFKPDCENLFTTSDVYVFEGEPFCAKHYHILNNSLCVSCGEGIEGKCFQTETDEKYHFYCFVCSSCKKRLNEEYFDIDGKVYCEIDAMKLAFIESQLRLLAQPFSLPLNWRENAKLDEYGNELSETIVTHALYRLNVLSRKHQRVMFSSQAIRHVAEQIDKLYKSEQMPFHKMQLSLIDVKQLPNAWPSADEESHER</sequence>
<comment type="caution">
    <text evidence="1">The sequence shown here is derived from an EMBL/GenBank/DDBJ whole genome shotgun (WGS) entry which is preliminary data.</text>
</comment>
<reference evidence="1 2" key="1">
    <citation type="journal article" date="2021" name="Commun. Biol.">
        <title>Genomic insights into the host specific adaptation of the Pneumocystis genus.</title>
        <authorList>
            <person name="Cisse O.H."/>
            <person name="Ma L."/>
            <person name="Dekker J.P."/>
            <person name="Khil P.P."/>
            <person name="Youn J.-H."/>
            <person name="Brenchley J.M."/>
            <person name="Blair R."/>
            <person name="Pahar B."/>
            <person name="Chabe M."/>
            <person name="Van Rompay K.K.A."/>
            <person name="Keesler R."/>
            <person name="Sukura A."/>
            <person name="Hirsch V."/>
            <person name="Kutty G."/>
            <person name="Liu Y."/>
            <person name="Peng L."/>
            <person name="Chen J."/>
            <person name="Song J."/>
            <person name="Weissenbacher-Lang C."/>
            <person name="Xu J."/>
            <person name="Upham N.S."/>
            <person name="Stajich J.E."/>
            <person name="Cuomo C.A."/>
            <person name="Cushion M.T."/>
            <person name="Kovacs J.A."/>
        </authorList>
    </citation>
    <scope>NUCLEOTIDE SEQUENCE [LARGE SCALE GENOMIC DNA]</scope>
    <source>
        <strain evidence="1 2">RABM</strain>
    </source>
</reference>
<proteinExistence type="predicted"/>
<gene>
    <name evidence="1" type="ORF">PORY_002692</name>
</gene>
<keyword evidence="2" id="KW-1185">Reference proteome</keyword>
<dbReference type="EMBL" id="JABTEG010000015">
    <property type="protein sequence ID" value="KAG4303903.1"/>
    <property type="molecule type" value="Genomic_DNA"/>
</dbReference>
<organism evidence="1 2">
    <name type="scientific">Pneumocystis oryctolagi</name>
    <dbReference type="NCBI Taxonomy" id="42067"/>
    <lineage>
        <taxon>Eukaryota</taxon>
        <taxon>Fungi</taxon>
        <taxon>Dikarya</taxon>
        <taxon>Ascomycota</taxon>
        <taxon>Taphrinomycotina</taxon>
        <taxon>Pneumocystomycetes</taxon>
        <taxon>Pneumocystaceae</taxon>
        <taxon>Pneumocystis</taxon>
    </lineage>
</organism>